<name>Q97FS0_CLOAB</name>
<dbReference type="InterPro" id="IPR050157">
    <property type="entry name" value="PSI_iron-sulfur_center"/>
</dbReference>
<dbReference type="Gene3D" id="3.30.70.20">
    <property type="match status" value="1"/>
</dbReference>
<comment type="function">
    <text evidence="2">Ferredoxins are iron-sulfur proteins that transfer electrons in a wide variety of metabolic reactions.</text>
</comment>
<evidence type="ECO:0000256" key="5">
    <source>
        <dbReference type="ARBA" id="ARBA00022723"/>
    </source>
</evidence>
<evidence type="ECO:0000256" key="7">
    <source>
        <dbReference type="ARBA" id="ARBA00023014"/>
    </source>
</evidence>
<dbReference type="KEGG" id="cac:CA_C2657"/>
<sequence length="249" mass="28893">MKGAAIYFSGTGNTKYVVELLVKEFQEKNIQCEMIDILKEKGVSKEYDFYVLASAIHVEVFPDIFVRWIKENLPSVDNKRCIIVSTQASYIGYGGRQINKLLSNKGYDVMITRSIPMPNNYYLSKFFKETPKDRKKEMKEEAVLEVKNIVDKFLKDEGYIEKQSALLTAVSKAAYKVSLKHFHKWPKKSLKVDYNRCTKCKRCVNECPTNNITFGDEIEFSNKCISCFRCVQKCPANAFLYKNKHFNQM</sequence>
<dbReference type="Gene3D" id="3.40.50.360">
    <property type="match status" value="1"/>
</dbReference>
<accession>Q97FS0</accession>
<reference evidence="9 10" key="1">
    <citation type="journal article" date="2001" name="J. Bacteriol.">
        <title>Genome sequence and comparative analysis of the solvent-producing bacterium Clostridium acetobutylicum.</title>
        <authorList>
            <person name="Nolling J."/>
            <person name="Breton G."/>
            <person name="Omelchenko M.V."/>
            <person name="Makarova K.S."/>
            <person name="Zeng Q."/>
            <person name="Gibson R."/>
            <person name="Lee H.M."/>
            <person name="Dubois J."/>
            <person name="Qiu D."/>
            <person name="Hitti J."/>
            <person name="Wolf Y.I."/>
            <person name="Tatusov R.L."/>
            <person name="Sabathe F."/>
            <person name="Doucette-Stamm L."/>
            <person name="Soucaille P."/>
            <person name="Daly M.J."/>
            <person name="Bennett G.N."/>
            <person name="Koonin E.V."/>
            <person name="Smith D.R."/>
        </authorList>
    </citation>
    <scope>NUCLEOTIDE SEQUENCE [LARGE SCALE GENOMIC DNA]</scope>
    <source>
        <strain evidence="10">ATCC 824 / DSM 792 / JCM 1419 / LMG 5710 / VKM B-1787</strain>
    </source>
</reference>
<dbReference type="GO" id="GO:0051539">
    <property type="term" value="F:4 iron, 4 sulfur cluster binding"/>
    <property type="evidence" value="ECO:0007669"/>
    <property type="project" value="UniProtKB-KW"/>
</dbReference>
<dbReference type="HOGENOM" id="CLU_068049_1_1_9"/>
<organism evidence="9 10">
    <name type="scientific">Clostridium acetobutylicum (strain ATCC 824 / DSM 792 / JCM 1419 / IAM 19013 / LMG 5710 / NBRC 13948 / NRRL B-527 / VKM B-1787 / 2291 / W)</name>
    <dbReference type="NCBI Taxonomy" id="272562"/>
    <lineage>
        <taxon>Bacteria</taxon>
        <taxon>Bacillati</taxon>
        <taxon>Bacillota</taxon>
        <taxon>Clostridia</taxon>
        <taxon>Eubacteriales</taxon>
        <taxon>Clostridiaceae</taxon>
        <taxon>Clostridium</taxon>
    </lineage>
</organism>
<evidence type="ECO:0000256" key="4">
    <source>
        <dbReference type="ARBA" id="ARBA00022485"/>
    </source>
</evidence>
<dbReference type="PATRIC" id="fig|272562.8.peg.2847"/>
<dbReference type="PANTHER" id="PTHR24960">
    <property type="entry name" value="PHOTOSYSTEM I IRON-SULFUR CENTER-RELATED"/>
    <property type="match status" value="1"/>
</dbReference>
<dbReference type="SUPFAM" id="SSF52218">
    <property type="entry name" value="Flavoproteins"/>
    <property type="match status" value="1"/>
</dbReference>
<evidence type="ECO:0000256" key="6">
    <source>
        <dbReference type="ARBA" id="ARBA00023004"/>
    </source>
</evidence>
<dbReference type="eggNOG" id="COG1145">
    <property type="taxonomic scope" value="Bacteria"/>
</dbReference>
<dbReference type="STRING" id="272562.CA_C2657"/>
<evidence type="ECO:0000256" key="3">
    <source>
        <dbReference type="ARBA" id="ARBA00013529"/>
    </source>
</evidence>
<evidence type="ECO:0000256" key="1">
    <source>
        <dbReference type="ARBA" id="ARBA00001966"/>
    </source>
</evidence>
<evidence type="ECO:0000256" key="2">
    <source>
        <dbReference type="ARBA" id="ARBA00003532"/>
    </source>
</evidence>
<dbReference type="Proteomes" id="UP000000814">
    <property type="component" value="Chromosome"/>
</dbReference>
<comment type="cofactor">
    <cofactor evidence="1">
        <name>[4Fe-4S] cluster</name>
        <dbReference type="ChEBI" id="CHEBI:49883"/>
    </cofactor>
</comment>
<dbReference type="AlphaFoldDB" id="Q97FS0"/>
<dbReference type="GO" id="GO:0046872">
    <property type="term" value="F:metal ion binding"/>
    <property type="evidence" value="ECO:0007669"/>
    <property type="project" value="UniProtKB-KW"/>
</dbReference>
<dbReference type="GeneID" id="44999125"/>
<dbReference type="EMBL" id="AE001437">
    <property type="protein sequence ID" value="AAK80604.1"/>
    <property type="molecule type" value="Genomic_DNA"/>
</dbReference>
<proteinExistence type="predicted"/>
<dbReference type="InterPro" id="IPR017900">
    <property type="entry name" value="4Fe4S_Fe_S_CS"/>
</dbReference>
<protein>
    <recommendedName>
        <fullName evidence="3">Ferredoxin</fullName>
    </recommendedName>
</protein>
<dbReference type="PROSITE" id="PS00198">
    <property type="entry name" value="4FE4S_FER_1"/>
    <property type="match status" value="2"/>
</dbReference>
<dbReference type="NCBIfam" id="NF038196">
    <property type="entry name" value="ferrodoxin_EFR1"/>
    <property type="match status" value="1"/>
</dbReference>
<dbReference type="InterPro" id="IPR047964">
    <property type="entry name" value="EFR1-like"/>
</dbReference>
<dbReference type="Pfam" id="PF13237">
    <property type="entry name" value="Fer4_10"/>
    <property type="match status" value="1"/>
</dbReference>
<keyword evidence="5" id="KW-0479">Metal-binding</keyword>
<feature type="domain" description="4Fe-4S ferredoxin-type" evidence="8">
    <location>
        <begin position="218"/>
        <end position="244"/>
    </location>
</feature>
<dbReference type="SUPFAM" id="SSF54862">
    <property type="entry name" value="4Fe-4S ferredoxins"/>
    <property type="match status" value="1"/>
</dbReference>
<dbReference type="PIR" id="A97227">
    <property type="entry name" value="A97227"/>
</dbReference>
<keyword evidence="4" id="KW-0004">4Fe-4S</keyword>
<dbReference type="eggNOG" id="COG0716">
    <property type="taxonomic scope" value="Bacteria"/>
</dbReference>
<keyword evidence="10" id="KW-1185">Reference proteome</keyword>
<dbReference type="OrthoDB" id="9813995at2"/>
<dbReference type="InterPro" id="IPR017896">
    <property type="entry name" value="4Fe4S_Fe-S-bd"/>
</dbReference>
<keyword evidence="7" id="KW-0411">Iron-sulfur</keyword>
<gene>
    <name evidence="9" type="ordered locus">CA_C2657</name>
</gene>
<dbReference type="InterPro" id="IPR029039">
    <property type="entry name" value="Flavoprotein-like_sf"/>
</dbReference>
<dbReference type="RefSeq" id="WP_010965945.1">
    <property type="nucleotide sequence ID" value="NC_003030.1"/>
</dbReference>
<keyword evidence="6" id="KW-0408">Iron</keyword>
<evidence type="ECO:0000313" key="10">
    <source>
        <dbReference type="Proteomes" id="UP000000814"/>
    </source>
</evidence>
<evidence type="ECO:0000313" key="9">
    <source>
        <dbReference type="EMBL" id="AAK80604.1"/>
    </source>
</evidence>
<feature type="domain" description="4Fe-4S ferredoxin-type" evidence="8">
    <location>
        <begin position="188"/>
        <end position="217"/>
    </location>
</feature>
<evidence type="ECO:0000259" key="8">
    <source>
        <dbReference type="PROSITE" id="PS51379"/>
    </source>
</evidence>
<dbReference type="PANTHER" id="PTHR24960:SF79">
    <property type="entry name" value="PHOTOSYSTEM I IRON-SULFUR CENTER"/>
    <property type="match status" value="1"/>
</dbReference>
<dbReference type="PROSITE" id="PS51379">
    <property type="entry name" value="4FE4S_FER_2"/>
    <property type="match status" value="2"/>
</dbReference>